<dbReference type="EMBL" id="MBTF01000034">
    <property type="protein sequence ID" value="OOQ58196.1"/>
    <property type="molecule type" value="Genomic_DNA"/>
</dbReference>
<gene>
    <name evidence="2" type="ORF">BC343_11155</name>
</gene>
<protein>
    <submittedName>
        <fullName evidence="2">Uncharacterized protein</fullName>
    </submittedName>
</protein>
<dbReference type="OrthoDB" id="798672at2"/>
<feature type="transmembrane region" description="Helical" evidence="1">
    <location>
        <begin position="60"/>
        <end position="78"/>
    </location>
</feature>
<comment type="caution">
    <text evidence="2">The sequence shown here is derived from an EMBL/GenBank/DDBJ whole genome shotgun (WGS) entry which is preliminary data.</text>
</comment>
<dbReference type="RefSeq" id="WP_078349933.1">
    <property type="nucleotide sequence ID" value="NZ_MBTF01000034.1"/>
</dbReference>
<keyword evidence="1" id="KW-0812">Transmembrane</keyword>
<sequence length="170" mass="19771">MLSPSQIIIHKSIKAKRVVRKINGTLLIEYTLMYFFVAMILSFAIRLIFFRQPQDETTPLFSIVVGLLAVFMLFNLYFRNKLVSVNSNSSELIIELLKEKYPNVKHWVVNKPLITGGSPETSNHRSKLIIGIIDDDRTYINGQTVFKDGLWYFDGFYNYIKCRAVAKHFR</sequence>
<name>A0A1S9PB41_9SPHI</name>
<reference evidence="2 3" key="1">
    <citation type="submission" date="2016-07" db="EMBL/GenBank/DDBJ databases">
        <title>Genomic analysis of zinc-resistant bacterium Mucilaginibacter pedocola TBZ30.</title>
        <authorList>
            <person name="Huang J."/>
            <person name="Tang J."/>
        </authorList>
    </citation>
    <scope>NUCLEOTIDE SEQUENCE [LARGE SCALE GENOMIC DNA]</scope>
    <source>
        <strain evidence="2 3">TBZ30</strain>
    </source>
</reference>
<keyword evidence="1" id="KW-1133">Transmembrane helix</keyword>
<keyword evidence="3" id="KW-1185">Reference proteome</keyword>
<organism evidence="2 3">
    <name type="scientific">Mucilaginibacter pedocola</name>
    <dbReference type="NCBI Taxonomy" id="1792845"/>
    <lineage>
        <taxon>Bacteria</taxon>
        <taxon>Pseudomonadati</taxon>
        <taxon>Bacteroidota</taxon>
        <taxon>Sphingobacteriia</taxon>
        <taxon>Sphingobacteriales</taxon>
        <taxon>Sphingobacteriaceae</taxon>
        <taxon>Mucilaginibacter</taxon>
    </lineage>
</organism>
<dbReference type="Proteomes" id="UP000189739">
    <property type="component" value="Unassembled WGS sequence"/>
</dbReference>
<feature type="transmembrane region" description="Helical" evidence="1">
    <location>
        <begin position="26"/>
        <end position="48"/>
    </location>
</feature>
<dbReference type="STRING" id="1792845.BC343_11155"/>
<evidence type="ECO:0000313" key="2">
    <source>
        <dbReference type="EMBL" id="OOQ58196.1"/>
    </source>
</evidence>
<dbReference type="AlphaFoldDB" id="A0A1S9PB41"/>
<evidence type="ECO:0000313" key="3">
    <source>
        <dbReference type="Proteomes" id="UP000189739"/>
    </source>
</evidence>
<accession>A0A1S9PB41</accession>
<keyword evidence="1" id="KW-0472">Membrane</keyword>
<proteinExistence type="predicted"/>
<evidence type="ECO:0000256" key="1">
    <source>
        <dbReference type="SAM" id="Phobius"/>
    </source>
</evidence>